<evidence type="ECO:0000256" key="1">
    <source>
        <dbReference type="ARBA" id="ARBA00023015"/>
    </source>
</evidence>
<reference evidence="6" key="1">
    <citation type="submission" date="2023-01" db="EMBL/GenBank/DDBJ databases">
        <title>Xenophilus mangrovi sp. nov., isolated from soil of Mangrove nature reserve.</title>
        <authorList>
            <person name="Xu S."/>
            <person name="Liu Z."/>
            <person name="Xu Y."/>
        </authorList>
    </citation>
    <scope>NUCLEOTIDE SEQUENCE</scope>
    <source>
        <strain evidence="6">YW8</strain>
    </source>
</reference>
<evidence type="ECO:0000259" key="4">
    <source>
        <dbReference type="PROSITE" id="PS51077"/>
    </source>
</evidence>
<evidence type="ECO:0000313" key="6">
    <source>
        <dbReference type="EMBL" id="MDA7416935.1"/>
    </source>
</evidence>
<dbReference type="InterPro" id="IPR036388">
    <property type="entry name" value="WH-like_DNA-bd_sf"/>
</dbReference>
<protein>
    <submittedName>
        <fullName evidence="6">IclR family transcriptional regulator</fullName>
    </submittedName>
</protein>
<dbReference type="InterPro" id="IPR050707">
    <property type="entry name" value="HTH_MetabolicPath_Reg"/>
</dbReference>
<dbReference type="SUPFAM" id="SSF46785">
    <property type="entry name" value="Winged helix' DNA-binding domain"/>
    <property type="match status" value="1"/>
</dbReference>
<dbReference type="AlphaFoldDB" id="A0AAE3N7D0"/>
<name>A0AAE3N7D0_9BURK</name>
<proteinExistence type="predicted"/>
<keyword evidence="1" id="KW-0805">Transcription regulation</keyword>
<dbReference type="GO" id="GO:0003700">
    <property type="term" value="F:DNA-binding transcription factor activity"/>
    <property type="evidence" value="ECO:0007669"/>
    <property type="project" value="TreeGrafter"/>
</dbReference>
<dbReference type="GO" id="GO:0045892">
    <property type="term" value="P:negative regulation of DNA-templated transcription"/>
    <property type="evidence" value="ECO:0007669"/>
    <property type="project" value="TreeGrafter"/>
</dbReference>
<dbReference type="PROSITE" id="PS51078">
    <property type="entry name" value="ICLR_ED"/>
    <property type="match status" value="1"/>
</dbReference>
<accession>A0AAE3N7D0</accession>
<dbReference type="InterPro" id="IPR005471">
    <property type="entry name" value="Tscrpt_reg_IclR_N"/>
</dbReference>
<dbReference type="SUPFAM" id="SSF55781">
    <property type="entry name" value="GAF domain-like"/>
    <property type="match status" value="1"/>
</dbReference>
<dbReference type="Gene3D" id="3.30.450.40">
    <property type="match status" value="1"/>
</dbReference>
<dbReference type="InterPro" id="IPR036390">
    <property type="entry name" value="WH_DNA-bd_sf"/>
</dbReference>
<dbReference type="Gene3D" id="1.10.10.10">
    <property type="entry name" value="Winged helix-like DNA-binding domain superfamily/Winged helix DNA-binding domain"/>
    <property type="match status" value="1"/>
</dbReference>
<gene>
    <name evidence="6" type="ORF">PGB34_11215</name>
</gene>
<dbReference type="GO" id="GO:0003677">
    <property type="term" value="F:DNA binding"/>
    <property type="evidence" value="ECO:0007669"/>
    <property type="project" value="UniProtKB-KW"/>
</dbReference>
<dbReference type="PANTHER" id="PTHR30136:SF39">
    <property type="entry name" value="TRANSCRIPTIONAL REGULATORY PROTEIN"/>
    <property type="match status" value="1"/>
</dbReference>
<comment type="caution">
    <text evidence="6">The sequence shown here is derived from an EMBL/GenBank/DDBJ whole genome shotgun (WGS) entry which is preliminary data.</text>
</comment>
<evidence type="ECO:0000256" key="2">
    <source>
        <dbReference type="ARBA" id="ARBA00023125"/>
    </source>
</evidence>
<dbReference type="Pfam" id="PF09339">
    <property type="entry name" value="HTH_IclR"/>
    <property type="match status" value="1"/>
</dbReference>
<dbReference type="InterPro" id="IPR029016">
    <property type="entry name" value="GAF-like_dom_sf"/>
</dbReference>
<keyword evidence="7" id="KW-1185">Reference proteome</keyword>
<dbReference type="EMBL" id="JAQIPB010000003">
    <property type="protein sequence ID" value="MDA7416935.1"/>
    <property type="molecule type" value="Genomic_DNA"/>
</dbReference>
<evidence type="ECO:0000256" key="3">
    <source>
        <dbReference type="ARBA" id="ARBA00023163"/>
    </source>
</evidence>
<dbReference type="Pfam" id="PF01614">
    <property type="entry name" value="IclR_C"/>
    <property type="match status" value="1"/>
</dbReference>
<dbReference type="InterPro" id="IPR014757">
    <property type="entry name" value="Tscrpt_reg_IclR_C"/>
</dbReference>
<organism evidence="6 7">
    <name type="scientific">Xenophilus arseniciresistens</name>
    <dbReference type="NCBI Taxonomy" id="1283306"/>
    <lineage>
        <taxon>Bacteria</taxon>
        <taxon>Pseudomonadati</taxon>
        <taxon>Pseudomonadota</taxon>
        <taxon>Betaproteobacteria</taxon>
        <taxon>Burkholderiales</taxon>
        <taxon>Comamonadaceae</taxon>
        <taxon>Xenophilus</taxon>
    </lineage>
</organism>
<feature type="domain" description="HTH iclR-type" evidence="4">
    <location>
        <begin position="11"/>
        <end position="74"/>
    </location>
</feature>
<feature type="domain" description="IclR-ED" evidence="5">
    <location>
        <begin position="75"/>
        <end position="250"/>
    </location>
</feature>
<dbReference type="Proteomes" id="UP001212602">
    <property type="component" value="Unassembled WGS sequence"/>
</dbReference>
<dbReference type="RefSeq" id="WP_271428156.1">
    <property type="nucleotide sequence ID" value="NZ_JAQIPB010000003.1"/>
</dbReference>
<keyword evidence="2" id="KW-0238">DNA-binding</keyword>
<keyword evidence="3" id="KW-0804">Transcription</keyword>
<evidence type="ECO:0000259" key="5">
    <source>
        <dbReference type="PROSITE" id="PS51078"/>
    </source>
</evidence>
<dbReference type="PANTHER" id="PTHR30136">
    <property type="entry name" value="HELIX-TURN-HELIX TRANSCRIPTIONAL REGULATOR, ICLR FAMILY"/>
    <property type="match status" value="1"/>
</dbReference>
<dbReference type="PROSITE" id="PS51077">
    <property type="entry name" value="HTH_ICLR"/>
    <property type="match status" value="1"/>
</dbReference>
<evidence type="ECO:0000313" key="7">
    <source>
        <dbReference type="Proteomes" id="UP001212602"/>
    </source>
</evidence>
<dbReference type="SMART" id="SM00346">
    <property type="entry name" value="HTH_ICLR"/>
    <property type="match status" value="1"/>
</dbReference>
<sequence length="250" mass="27108">MVSKLQETPGAQSLRRSLAVLRLLAEHHETGLGVSDVVAMAGLERSTAHRMMAVLAEEHFAERDERTRRYRLGLEAMRLGFASLKRAPLVANYQAIVQRLARISEDTVFLLARQGDYTVCLLRLDGRAPSRIFSTNVGDIRPIGIGVGGMAMLATVSDEEIERIYLRHAPAFQAAGLGREAMARNVAKTRRLGYCEMADTVTSNVAGVGAVIPHQGSAFAAVSIASSKSRLSLARRAELGQLLLRTLTAA</sequence>